<dbReference type="PANTHER" id="PTHR33546:SF1">
    <property type="entry name" value="LARGE, MULTIFUNCTIONAL SECRETED PROTEIN"/>
    <property type="match status" value="1"/>
</dbReference>
<keyword evidence="8" id="KW-1185">Reference proteome</keyword>
<dbReference type="STRING" id="1117702.AQZ52_06050"/>
<evidence type="ECO:0000256" key="2">
    <source>
        <dbReference type="ARBA" id="ARBA00022723"/>
    </source>
</evidence>
<keyword evidence="2 4" id="KW-0479">Metal-binding</keyword>
<dbReference type="RefSeq" id="WP_067907278.1">
    <property type="nucleotide sequence ID" value="NZ_KQ954244.1"/>
</dbReference>
<dbReference type="EMBL" id="LLZS01000003">
    <property type="protein sequence ID" value="KUR72782.1"/>
    <property type="molecule type" value="Genomic_DNA"/>
</dbReference>
<dbReference type="OrthoDB" id="9770043at2"/>
<evidence type="ECO:0000256" key="5">
    <source>
        <dbReference type="SAM" id="SignalP"/>
    </source>
</evidence>
<dbReference type="SUPFAM" id="SSF46626">
    <property type="entry name" value="Cytochrome c"/>
    <property type="match status" value="1"/>
</dbReference>
<dbReference type="GO" id="GO:0009055">
    <property type="term" value="F:electron transfer activity"/>
    <property type="evidence" value="ECO:0007669"/>
    <property type="project" value="InterPro"/>
</dbReference>
<dbReference type="InterPro" id="IPR036909">
    <property type="entry name" value="Cyt_c-like_dom_sf"/>
</dbReference>
<dbReference type="GO" id="GO:0046872">
    <property type="term" value="F:metal ion binding"/>
    <property type="evidence" value="ECO:0007669"/>
    <property type="project" value="UniProtKB-KW"/>
</dbReference>
<evidence type="ECO:0000313" key="7">
    <source>
        <dbReference type="EMBL" id="KUR72782.1"/>
    </source>
</evidence>
<keyword evidence="5" id="KW-0732">Signal</keyword>
<evidence type="ECO:0000256" key="1">
    <source>
        <dbReference type="ARBA" id="ARBA00022617"/>
    </source>
</evidence>
<organism evidence="7 8">
    <name type="scientific">Novosphingobium fuchskuhlense</name>
    <dbReference type="NCBI Taxonomy" id="1117702"/>
    <lineage>
        <taxon>Bacteria</taxon>
        <taxon>Pseudomonadati</taxon>
        <taxon>Pseudomonadota</taxon>
        <taxon>Alphaproteobacteria</taxon>
        <taxon>Sphingomonadales</taxon>
        <taxon>Sphingomonadaceae</taxon>
        <taxon>Novosphingobium</taxon>
    </lineage>
</organism>
<gene>
    <name evidence="7" type="ORF">AQZ52_06050</name>
</gene>
<dbReference type="InterPro" id="IPR009056">
    <property type="entry name" value="Cyt_c-like_dom"/>
</dbReference>
<protein>
    <submittedName>
        <fullName evidence="7">Glucose dehydrogenase</fullName>
    </submittedName>
</protein>
<dbReference type="Pfam" id="PF22807">
    <property type="entry name" value="TrAA12"/>
    <property type="match status" value="1"/>
</dbReference>
<dbReference type="Gene3D" id="1.10.760.10">
    <property type="entry name" value="Cytochrome c-like domain"/>
    <property type="match status" value="1"/>
</dbReference>
<keyword evidence="3 4" id="KW-0408">Iron</keyword>
<accession>A0A124JVY7</accession>
<feature type="chain" id="PRO_5007174889" evidence="5">
    <location>
        <begin position="29"/>
        <end position="575"/>
    </location>
</feature>
<dbReference type="PROSITE" id="PS51007">
    <property type="entry name" value="CYTC"/>
    <property type="match status" value="1"/>
</dbReference>
<dbReference type="PANTHER" id="PTHR33546">
    <property type="entry name" value="LARGE, MULTIFUNCTIONAL SECRETED PROTEIN-RELATED"/>
    <property type="match status" value="1"/>
</dbReference>
<dbReference type="SUPFAM" id="SSF50952">
    <property type="entry name" value="Soluble quinoprotein glucose dehydrogenase"/>
    <property type="match status" value="1"/>
</dbReference>
<dbReference type="InterPro" id="IPR011041">
    <property type="entry name" value="Quinoprot_gluc/sorb_DH_b-prop"/>
</dbReference>
<feature type="signal peptide" evidence="5">
    <location>
        <begin position="1"/>
        <end position="28"/>
    </location>
</feature>
<evidence type="ECO:0000256" key="3">
    <source>
        <dbReference type="ARBA" id="ARBA00023004"/>
    </source>
</evidence>
<dbReference type="GO" id="GO:0020037">
    <property type="term" value="F:heme binding"/>
    <property type="evidence" value="ECO:0007669"/>
    <property type="project" value="InterPro"/>
</dbReference>
<sequence>MNKPILAAACTAALGLAFLAPRAPLAAASEPAPADCAPDNGGLSLPPGFCATVFADHLGHARHLAISADGTVYVNTWNYPDYFPGAPVPAGGYIVALKDRDGDGVADMTERFGSNPRKGGQGGTGIALWNGALYAEEGDSILRYPLTPGSAAPSGAGDVIVAGLVMKGDHPMHPFAIDKAGLLLVNSGSASNTCESPNRQPGAKGAAPCTEQLTRGGIWAYRADRTGQVFSPAERWATGIRNTGGIAFDSAGRIFATQHGRDQLSQNWPALYSGEQGVELPSEILFSPFKGADFGWPTCYYDGQHHVLAPEYGGDGGKTQGRCAGKTPPIAAYPAHWAPNDVAIYTAKRFPAAYAEGAFIAFHGSWNRAPAPQDGYLVAFQPLKDGKAAGNWIRFADGFAGDYREPGRAAHRPAGLAVGPDGALYIADDVRGTIWRVTYHGAADATLTAAPRAAVKSALTTGNPFTGKPPVAPPGSSAEEVALGQRIYFGEAKGGTCAGCHGSDGRGSSAGGSLTGPTYQWSDGSPAGLAATIRAGVAKPKKASGGMPAMGGAPLDEADVKAVAAYVWTLGHRPG</sequence>
<name>A0A124JVY7_9SPHN</name>
<evidence type="ECO:0000256" key="4">
    <source>
        <dbReference type="PROSITE-ProRule" id="PRU00433"/>
    </source>
</evidence>
<feature type="domain" description="Cytochrome c" evidence="6">
    <location>
        <begin position="479"/>
        <end position="571"/>
    </location>
</feature>
<evidence type="ECO:0000313" key="8">
    <source>
        <dbReference type="Proteomes" id="UP000058012"/>
    </source>
</evidence>
<proteinExistence type="predicted"/>
<dbReference type="Pfam" id="PF13442">
    <property type="entry name" value="Cytochrome_CBB3"/>
    <property type="match status" value="1"/>
</dbReference>
<dbReference type="Gene3D" id="2.120.10.30">
    <property type="entry name" value="TolB, C-terminal domain"/>
    <property type="match status" value="1"/>
</dbReference>
<dbReference type="AlphaFoldDB" id="A0A124JVY7"/>
<dbReference type="InterPro" id="IPR054539">
    <property type="entry name" value="Beta-prop_PDH"/>
</dbReference>
<reference evidence="7 8" key="1">
    <citation type="submission" date="2015-10" db="EMBL/GenBank/DDBJ databases">
        <title>Draft genome sequence of Novosphingobium fuchskuhlense DSM 25065 isolated from a surface water sample of the southwest basin of Lake Grosse Fuchskuhle.</title>
        <authorList>
            <person name="Ruckert C."/>
            <person name="Winkler A."/>
            <person name="Glaeser J."/>
            <person name="Grossart H.-P."/>
            <person name="Kalinowski J."/>
            <person name="Glaeser S."/>
        </authorList>
    </citation>
    <scope>NUCLEOTIDE SEQUENCE [LARGE SCALE GENOMIC DNA]</scope>
    <source>
        <strain evidence="7 8">FNE08-7</strain>
    </source>
</reference>
<comment type="caution">
    <text evidence="7">The sequence shown here is derived from an EMBL/GenBank/DDBJ whole genome shotgun (WGS) entry which is preliminary data.</text>
</comment>
<keyword evidence="1 4" id="KW-0349">Heme</keyword>
<dbReference type="Proteomes" id="UP000058012">
    <property type="component" value="Unassembled WGS sequence"/>
</dbReference>
<dbReference type="InterPro" id="IPR011042">
    <property type="entry name" value="6-blade_b-propeller_TolB-like"/>
</dbReference>
<evidence type="ECO:0000259" key="6">
    <source>
        <dbReference type="PROSITE" id="PS51007"/>
    </source>
</evidence>